<evidence type="ECO:0000256" key="1">
    <source>
        <dbReference type="SAM" id="MobiDB-lite"/>
    </source>
</evidence>
<organism evidence="2 3">
    <name type="scientific">Elysia crispata</name>
    <name type="common">lettuce slug</name>
    <dbReference type="NCBI Taxonomy" id="231223"/>
    <lineage>
        <taxon>Eukaryota</taxon>
        <taxon>Metazoa</taxon>
        <taxon>Spiralia</taxon>
        <taxon>Lophotrochozoa</taxon>
        <taxon>Mollusca</taxon>
        <taxon>Gastropoda</taxon>
        <taxon>Heterobranchia</taxon>
        <taxon>Euthyneura</taxon>
        <taxon>Panpulmonata</taxon>
        <taxon>Sacoglossa</taxon>
        <taxon>Placobranchoidea</taxon>
        <taxon>Plakobranchidae</taxon>
        <taxon>Elysia</taxon>
    </lineage>
</organism>
<dbReference type="EMBL" id="JAWDGP010002403">
    <property type="protein sequence ID" value="KAK3783524.1"/>
    <property type="molecule type" value="Genomic_DNA"/>
</dbReference>
<feature type="non-terminal residue" evidence="2">
    <location>
        <position position="1"/>
    </location>
</feature>
<sequence length="62" mass="6466">MITIHPVKAEVLVGPTWSGLSIFSIQSSPDRDGVSSPDRDGVSSPDRDGVSSPDRDGVSSPD</sequence>
<gene>
    <name evidence="2" type="ORF">RRG08_028043</name>
</gene>
<proteinExistence type="predicted"/>
<evidence type="ECO:0000313" key="2">
    <source>
        <dbReference type="EMBL" id="KAK3783524.1"/>
    </source>
</evidence>
<dbReference type="Proteomes" id="UP001283361">
    <property type="component" value="Unassembled WGS sequence"/>
</dbReference>
<comment type="caution">
    <text evidence="2">The sequence shown here is derived from an EMBL/GenBank/DDBJ whole genome shotgun (WGS) entry which is preliminary data.</text>
</comment>
<accession>A0AAE1DUL1</accession>
<feature type="region of interest" description="Disordered" evidence="1">
    <location>
        <begin position="26"/>
        <end position="62"/>
    </location>
</feature>
<evidence type="ECO:0000313" key="3">
    <source>
        <dbReference type="Proteomes" id="UP001283361"/>
    </source>
</evidence>
<name>A0AAE1DUL1_9GAST</name>
<keyword evidence="3" id="KW-1185">Reference proteome</keyword>
<feature type="compositionally biased region" description="Basic and acidic residues" evidence="1">
    <location>
        <begin position="29"/>
        <end position="62"/>
    </location>
</feature>
<dbReference type="AlphaFoldDB" id="A0AAE1DUL1"/>
<reference evidence="2" key="1">
    <citation type="journal article" date="2023" name="G3 (Bethesda)">
        <title>A reference genome for the long-term kleptoplast-retaining sea slug Elysia crispata morphotype clarki.</title>
        <authorList>
            <person name="Eastman K.E."/>
            <person name="Pendleton A.L."/>
            <person name="Shaikh M.A."/>
            <person name="Suttiyut T."/>
            <person name="Ogas R."/>
            <person name="Tomko P."/>
            <person name="Gavelis G."/>
            <person name="Widhalm J.R."/>
            <person name="Wisecaver J.H."/>
        </authorList>
    </citation>
    <scope>NUCLEOTIDE SEQUENCE</scope>
    <source>
        <strain evidence="2">ECLA1</strain>
    </source>
</reference>
<protein>
    <submittedName>
        <fullName evidence="2">Uncharacterized protein</fullName>
    </submittedName>
</protein>